<dbReference type="Proteomes" id="UP000800093">
    <property type="component" value="Unassembled WGS sequence"/>
</dbReference>
<protein>
    <submittedName>
        <fullName evidence="1">Uncharacterized protein</fullName>
    </submittedName>
</protein>
<name>A0A9P4TPT0_9PLEO</name>
<reference evidence="2" key="1">
    <citation type="journal article" date="2020" name="Stud. Mycol.">
        <title>101 Dothideomycetes genomes: A test case for predicting lifestyles and emergence of pathogens.</title>
        <authorList>
            <person name="Haridas S."/>
            <person name="Albert R."/>
            <person name="Binder M."/>
            <person name="Bloem J."/>
            <person name="LaButti K."/>
            <person name="Salamov A."/>
            <person name="Andreopoulos B."/>
            <person name="Baker S."/>
            <person name="Barry K."/>
            <person name="Bills G."/>
            <person name="Bluhm B."/>
            <person name="Cannon C."/>
            <person name="Castanera R."/>
            <person name="Culley D."/>
            <person name="Daum C."/>
            <person name="Ezra D."/>
            <person name="Gonzalez J."/>
            <person name="Henrissat B."/>
            <person name="Kuo A."/>
            <person name="Liang C."/>
            <person name="Lipzen A."/>
            <person name="Lutzoni F."/>
            <person name="Magnuson J."/>
            <person name="Mondo S."/>
            <person name="Nolan M."/>
            <person name="Ohm R."/>
            <person name="Pangilinan J."/>
            <person name="Park H.-J."/>
            <person name="Ramirez L."/>
            <person name="Alfaro M."/>
            <person name="Sun H."/>
            <person name="Tritt A."/>
            <person name="Yoshinaga Y."/>
            <person name="Zwiers L.-H."/>
            <person name="Turgeon B."/>
            <person name="Goodwin S."/>
            <person name="Spatafora J."/>
            <person name="Crous P."/>
            <person name="Grigoriev I."/>
        </authorList>
    </citation>
    <scope>NUCLEOTIDE SEQUENCE [LARGE SCALE GENOMIC DNA]</scope>
    <source>
        <strain evidence="2">CBS 304.66</strain>
    </source>
</reference>
<keyword evidence="2" id="KW-1185">Reference proteome</keyword>
<sequence length="201" mass="21837">MPPTTIPSTEDADTDTEFDAFFIDDAFERPSLPVLSATATVHPRCCLALSAPLLAHLQILLPCSPDIILSIGSGYGLLEAHLISAGLCVIGIEVLPSPNRCLPPTHHRTVSGTRFLHPLAGQAKAWLFVYPRRVGLVQEYMNIFGTGGVQKVIWMGPQMDWDEHKACFAGNWDVDVRGADEVGGKAWDLIAVATQRHTEPA</sequence>
<comment type="caution">
    <text evidence="1">The sequence shown here is derived from an EMBL/GenBank/DDBJ whole genome shotgun (WGS) entry which is preliminary data.</text>
</comment>
<accession>A0A9P4TPT0</accession>
<dbReference type="AlphaFoldDB" id="A0A9P4TPT0"/>
<gene>
    <name evidence="1" type="ORF">CC78DRAFT_335724</name>
</gene>
<dbReference type="EMBL" id="ML986584">
    <property type="protein sequence ID" value="KAF2269035.1"/>
    <property type="molecule type" value="Genomic_DNA"/>
</dbReference>
<proteinExistence type="predicted"/>
<evidence type="ECO:0000313" key="2">
    <source>
        <dbReference type="Proteomes" id="UP000800093"/>
    </source>
</evidence>
<evidence type="ECO:0000313" key="1">
    <source>
        <dbReference type="EMBL" id="KAF2269035.1"/>
    </source>
</evidence>
<organism evidence="1 2">
    <name type="scientific">Lojkania enalia</name>
    <dbReference type="NCBI Taxonomy" id="147567"/>
    <lineage>
        <taxon>Eukaryota</taxon>
        <taxon>Fungi</taxon>
        <taxon>Dikarya</taxon>
        <taxon>Ascomycota</taxon>
        <taxon>Pezizomycotina</taxon>
        <taxon>Dothideomycetes</taxon>
        <taxon>Pleosporomycetidae</taxon>
        <taxon>Pleosporales</taxon>
        <taxon>Pleosporales incertae sedis</taxon>
        <taxon>Lojkania</taxon>
    </lineage>
</organism>
<dbReference type="OrthoDB" id="2151982at2759"/>